<accession>G0N060</accession>
<dbReference type="Proteomes" id="UP000008068">
    <property type="component" value="Unassembled WGS sequence"/>
</dbReference>
<dbReference type="OrthoDB" id="10018779at2759"/>
<dbReference type="HOGENOM" id="CLU_2322450_0_0_1"/>
<keyword evidence="2" id="KW-1185">Reference proteome</keyword>
<evidence type="ECO:0000313" key="1">
    <source>
        <dbReference type="EMBL" id="EGT48886.1"/>
    </source>
</evidence>
<evidence type="ECO:0000313" key="2">
    <source>
        <dbReference type="Proteomes" id="UP000008068"/>
    </source>
</evidence>
<protein>
    <submittedName>
        <fullName evidence="1">Uncharacterized protein</fullName>
    </submittedName>
</protein>
<sequence>MAERCKICKSEKNTSKLDNGVSVIKNFMQAFHWPAAVLAIRLFVVYCQKNNASRRLAIDNILISENVDIAAFKNIWKSWLKEENPCQHIREMRQYNFYT</sequence>
<proteinExistence type="predicted"/>
<dbReference type="AlphaFoldDB" id="G0N060"/>
<dbReference type="InParanoid" id="G0N060"/>
<organism evidence="2">
    <name type="scientific">Caenorhabditis brenneri</name>
    <name type="common">Nematode worm</name>
    <dbReference type="NCBI Taxonomy" id="135651"/>
    <lineage>
        <taxon>Eukaryota</taxon>
        <taxon>Metazoa</taxon>
        <taxon>Ecdysozoa</taxon>
        <taxon>Nematoda</taxon>
        <taxon>Chromadorea</taxon>
        <taxon>Rhabditida</taxon>
        <taxon>Rhabditina</taxon>
        <taxon>Rhabditomorpha</taxon>
        <taxon>Rhabditoidea</taxon>
        <taxon>Rhabditidae</taxon>
        <taxon>Peloderinae</taxon>
        <taxon>Caenorhabditis</taxon>
    </lineage>
</organism>
<gene>
    <name evidence="1" type="ORF">CAEBREN_23301</name>
</gene>
<name>G0N060_CAEBE</name>
<dbReference type="EMBL" id="GL379824">
    <property type="protein sequence ID" value="EGT48886.1"/>
    <property type="molecule type" value="Genomic_DNA"/>
</dbReference>
<reference evidence="2" key="1">
    <citation type="submission" date="2011-07" db="EMBL/GenBank/DDBJ databases">
        <authorList>
            <consortium name="Caenorhabditis brenneri Sequencing and Analysis Consortium"/>
            <person name="Wilson R.K."/>
        </authorList>
    </citation>
    <scope>NUCLEOTIDE SEQUENCE [LARGE SCALE GENOMIC DNA]</scope>
    <source>
        <strain evidence="2">PB2801</strain>
    </source>
</reference>